<comment type="caution">
    <text evidence="5">The sequence shown here is derived from an EMBL/GenBank/DDBJ whole genome shotgun (WGS) entry which is preliminary data.</text>
</comment>
<dbReference type="InterPro" id="IPR018062">
    <property type="entry name" value="HTH_AraC-typ_CS"/>
</dbReference>
<dbReference type="Proteomes" id="UP000016568">
    <property type="component" value="Unassembled WGS sequence"/>
</dbReference>
<evidence type="ECO:0000256" key="3">
    <source>
        <dbReference type="ARBA" id="ARBA00023163"/>
    </source>
</evidence>
<dbReference type="AlphaFoldDB" id="U2ZZI6"/>
<evidence type="ECO:0000313" key="5">
    <source>
        <dbReference type="EMBL" id="GAD50799.1"/>
    </source>
</evidence>
<keyword evidence="6" id="KW-1185">Reference proteome</keyword>
<dbReference type="EMBL" id="BASZ01000012">
    <property type="protein sequence ID" value="GAD50799.1"/>
    <property type="molecule type" value="Genomic_DNA"/>
</dbReference>
<dbReference type="OrthoDB" id="110167at2"/>
<dbReference type="PROSITE" id="PS01124">
    <property type="entry name" value="HTH_ARAC_FAMILY_2"/>
    <property type="match status" value="1"/>
</dbReference>
<dbReference type="InterPro" id="IPR018060">
    <property type="entry name" value="HTH_AraC"/>
</dbReference>
<dbReference type="InterPro" id="IPR050204">
    <property type="entry name" value="AraC_XylS_family_regulators"/>
</dbReference>
<dbReference type="PROSITE" id="PS00041">
    <property type="entry name" value="HTH_ARAC_FAMILY_1"/>
    <property type="match status" value="1"/>
</dbReference>
<name>U2ZZI6_9SPHN</name>
<dbReference type="RefSeq" id="WP_021691617.1">
    <property type="nucleotide sequence ID" value="NZ_BASZ01000012.1"/>
</dbReference>
<accession>U2ZZI6</accession>
<reference evidence="5 6" key="1">
    <citation type="submission" date="2013-09" db="EMBL/GenBank/DDBJ databases">
        <title>Whole genome shotgun sequence of Novosphingobium tardaugens NBRC 16725.</title>
        <authorList>
            <person name="Isaki S."/>
            <person name="Hosoyama A."/>
            <person name="Tsuchikane K."/>
            <person name="Katsumata H."/>
            <person name="Ando Y."/>
            <person name="Yamazaki S."/>
            <person name="Fujita N."/>
        </authorList>
    </citation>
    <scope>NUCLEOTIDE SEQUENCE [LARGE SCALE GENOMIC DNA]</scope>
    <source>
        <strain evidence="5 6">NBRC 16725</strain>
    </source>
</reference>
<dbReference type="Pfam" id="PF12833">
    <property type="entry name" value="HTH_18"/>
    <property type="match status" value="1"/>
</dbReference>
<dbReference type="KEGG" id="ntd:EGO55_10895"/>
<evidence type="ECO:0000256" key="1">
    <source>
        <dbReference type="ARBA" id="ARBA00023015"/>
    </source>
</evidence>
<dbReference type="GO" id="GO:0003700">
    <property type="term" value="F:DNA-binding transcription factor activity"/>
    <property type="evidence" value="ECO:0007669"/>
    <property type="project" value="InterPro"/>
</dbReference>
<organism evidence="5 6">
    <name type="scientific">Caenibius tardaugens NBRC 16725</name>
    <dbReference type="NCBI Taxonomy" id="1219035"/>
    <lineage>
        <taxon>Bacteria</taxon>
        <taxon>Pseudomonadati</taxon>
        <taxon>Pseudomonadota</taxon>
        <taxon>Alphaproteobacteria</taxon>
        <taxon>Sphingomonadales</taxon>
        <taxon>Erythrobacteraceae</taxon>
        <taxon>Caenibius</taxon>
    </lineage>
</organism>
<gene>
    <name evidence="5" type="ORF">NT2_12_00630</name>
</gene>
<sequence length="290" mass="32390">MIQPEWAVLLHSRVPGIEVQFRRYNLPKPTDFMVHEDRPILSMMFVPPVIRRIGRYENLGSPYHDLGNIVFTPASVDCRFQGDGGQPLVLSCMFDQTLFDRVTRSDGGWSTHQLLRTLNVGGRAGGALDLLLRRLAHELQSPGFATDTMVEGVCLTALAELSRLLGGPSPTDTAPRGKLSVAQLRRLESYIEEIPGRAPSISDMARQCGIGPRRFTTLFRETTGRTVRHWVEERRMDKARHLLAETALPMKVIAFDLGFASQGVFSMAFRRHTGITPSAYRENCGRNGLS</sequence>
<dbReference type="eggNOG" id="COG2207">
    <property type="taxonomic scope" value="Bacteria"/>
</dbReference>
<dbReference type="PANTHER" id="PTHR46796:SF6">
    <property type="entry name" value="ARAC SUBFAMILY"/>
    <property type="match status" value="1"/>
</dbReference>
<dbReference type="InterPro" id="IPR009057">
    <property type="entry name" value="Homeodomain-like_sf"/>
</dbReference>
<keyword evidence="3" id="KW-0804">Transcription</keyword>
<keyword evidence="2" id="KW-0238">DNA-binding</keyword>
<evidence type="ECO:0000259" key="4">
    <source>
        <dbReference type="PROSITE" id="PS01124"/>
    </source>
</evidence>
<dbReference type="PRINTS" id="PR00032">
    <property type="entry name" value="HTHARAC"/>
</dbReference>
<dbReference type="InterPro" id="IPR020449">
    <property type="entry name" value="Tscrpt_reg_AraC-type_HTH"/>
</dbReference>
<dbReference type="Gene3D" id="1.10.10.60">
    <property type="entry name" value="Homeodomain-like"/>
    <property type="match status" value="2"/>
</dbReference>
<keyword evidence="1" id="KW-0805">Transcription regulation</keyword>
<evidence type="ECO:0000256" key="2">
    <source>
        <dbReference type="ARBA" id="ARBA00023125"/>
    </source>
</evidence>
<dbReference type="SMART" id="SM00342">
    <property type="entry name" value="HTH_ARAC"/>
    <property type="match status" value="1"/>
</dbReference>
<dbReference type="GO" id="GO:0043565">
    <property type="term" value="F:sequence-specific DNA binding"/>
    <property type="evidence" value="ECO:0007669"/>
    <property type="project" value="InterPro"/>
</dbReference>
<feature type="domain" description="HTH araC/xylS-type" evidence="4">
    <location>
        <begin position="185"/>
        <end position="283"/>
    </location>
</feature>
<evidence type="ECO:0000313" key="6">
    <source>
        <dbReference type="Proteomes" id="UP000016568"/>
    </source>
</evidence>
<dbReference type="PANTHER" id="PTHR46796">
    <property type="entry name" value="HTH-TYPE TRANSCRIPTIONAL ACTIVATOR RHAS-RELATED"/>
    <property type="match status" value="1"/>
</dbReference>
<proteinExistence type="predicted"/>
<dbReference type="SUPFAM" id="SSF46689">
    <property type="entry name" value="Homeodomain-like"/>
    <property type="match status" value="2"/>
</dbReference>
<protein>
    <recommendedName>
        <fullName evidence="4">HTH araC/xylS-type domain-containing protein</fullName>
    </recommendedName>
</protein>